<sequence length="365" mass="40471">HLPDPFDPTPVQRGIKVYYTDITVGGVSFAILEDRKFKSGPKGLIPRQGPRPDHIVNPDYDPKSIDVEGATLLGERQLKFLRDWGADWHDCEMKAVLSQTIFCGGAHVHGKVGGRVHADLDANGWPQTGRNKALHEMRKSFSVHIAGDQHLGTIFHHGIDEWNDAAYSFCVPSIANLYLRWWAPLEPGKNRLEGMPNYTGEHLDGMGNKVTCWAAANPGDKPNGGGKLTTRAAGFGVVKFNKKKRTITMGCWPRNVNIADPDSKQYPGWPKTISQEDNYARQAVAWLPTLQFTGTVDPVVQVVDESEGQIVYTLRIKGDSYRPKVFKKGSYTVNVEQGKLRKSLKGIRTLGADEDQTLKVELGSD</sequence>
<evidence type="ECO:0000313" key="1">
    <source>
        <dbReference type="EMBL" id="GAF85326.1"/>
    </source>
</evidence>
<proteinExistence type="predicted"/>
<organism evidence="1">
    <name type="scientific">marine sediment metagenome</name>
    <dbReference type="NCBI Taxonomy" id="412755"/>
    <lineage>
        <taxon>unclassified sequences</taxon>
        <taxon>metagenomes</taxon>
        <taxon>ecological metagenomes</taxon>
    </lineage>
</organism>
<evidence type="ECO:0008006" key="2">
    <source>
        <dbReference type="Google" id="ProtNLM"/>
    </source>
</evidence>
<name>X0TDD6_9ZZZZ</name>
<dbReference type="EMBL" id="BARS01004992">
    <property type="protein sequence ID" value="GAF85326.1"/>
    <property type="molecule type" value="Genomic_DNA"/>
</dbReference>
<protein>
    <recommendedName>
        <fullName evidence="2">Twin-arginine translocation pathway signal protein</fullName>
    </recommendedName>
</protein>
<feature type="non-terminal residue" evidence="1">
    <location>
        <position position="1"/>
    </location>
</feature>
<dbReference type="InterPro" id="IPR038607">
    <property type="entry name" value="PhoD-like_sf"/>
</dbReference>
<dbReference type="AlphaFoldDB" id="X0TDD6"/>
<accession>X0TDD6</accession>
<reference evidence="1" key="1">
    <citation type="journal article" date="2014" name="Front. Microbiol.">
        <title>High frequency of phylogenetically diverse reductive dehalogenase-homologous genes in deep subseafloor sedimentary metagenomes.</title>
        <authorList>
            <person name="Kawai M."/>
            <person name="Futagami T."/>
            <person name="Toyoda A."/>
            <person name="Takaki Y."/>
            <person name="Nishi S."/>
            <person name="Hori S."/>
            <person name="Arai W."/>
            <person name="Tsubouchi T."/>
            <person name="Morono Y."/>
            <person name="Uchiyama I."/>
            <person name="Ito T."/>
            <person name="Fujiyama A."/>
            <person name="Inagaki F."/>
            <person name="Takami H."/>
        </authorList>
    </citation>
    <scope>NUCLEOTIDE SEQUENCE</scope>
    <source>
        <strain evidence="1">Expedition CK06-06</strain>
    </source>
</reference>
<gene>
    <name evidence="1" type="ORF">S01H1_09766</name>
</gene>
<dbReference type="Gene3D" id="3.60.21.70">
    <property type="entry name" value="PhoD-like phosphatase"/>
    <property type="match status" value="1"/>
</dbReference>
<comment type="caution">
    <text evidence="1">The sequence shown here is derived from an EMBL/GenBank/DDBJ whole genome shotgun (WGS) entry which is preliminary data.</text>
</comment>